<sequence>MATRSRIICFGDVIDDVVVIPNGALREDTDTPSTIRFVAGGSAANTAAWLGELGADVDLVASVGEGDAARHAAALGGVRTHLTERAGLPTGTIVVLVDGERRHMLTERGANTALDPATVTDALLDDAAVLHITGHTLLNPLALGDLVDRAGRAGVAVSVSPGSAGFLQDIGVARFLEAFAGASIVFASLDEGRVITGLVEPAEVAAALPFPHVVLTLGRDGVLAGVDEHLRVPAVRASAVDPTGAGDAFCAGYLAEWVASGNVHAAAIAGTQTAARAVETVGARPLSSRP</sequence>
<proteinExistence type="inferred from homology"/>
<keyword evidence="3 4" id="KW-0418">Kinase</keyword>
<dbReference type="InterPro" id="IPR011611">
    <property type="entry name" value="PfkB_dom"/>
</dbReference>
<name>A0ABT6KQ23_9MICO</name>
<evidence type="ECO:0000256" key="4">
    <source>
        <dbReference type="RuleBase" id="RU003704"/>
    </source>
</evidence>
<dbReference type="PANTHER" id="PTHR43320:SF3">
    <property type="entry name" value="CARBOHYDRATE KINASE PFKB DOMAIN-CONTAINING PROTEIN"/>
    <property type="match status" value="1"/>
</dbReference>
<protein>
    <submittedName>
        <fullName evidence="6">Sugar/nucleoside kinase (Ribokinase family)</fullName>
    </submittedName>
</protein>
<dbReference type="PROSITE" id="PS00584">
    <property type="entry name" value="PFKB_KINASES_2"/>
    <property type="match status" value="1"/>
</dbReference>
<dbReference type="Gene3D" id="3.40.1190.20">
    <property type="match status" value="1"/>
</dbReference>
<dbReference type="InterPro" id="IPR052700">
    <property type="entry name" value="Carb_kinase_PfkB-like"/>
</dbReference>
<gene>
    <name evidence="6" type="ORF">M2152_002251</name>
</gene>
<dbReference type="EMBL" id="JARXVQ010000001">
    <property type="protein sequence ID" value="MDH6182069.1"/>
    <property type="molecule type" value="Genomic_DNA"/>
</dbReference>
<evidence type="ECO:0000313" key="6">
    <source>
        <dbReference type="EMBL" id="MDH6182069.1"/>
    </source>
</evidence>
<comment type="similarity">
    <text evidence="1 4">Belongs to the carbohydrate kinase PfkB family.</text>
</comment>
<dbReference type="InterPro" id="IPR029056">
    <property type="entry name" value="Ribokinase-like"/>
</dbReference>
<dbReference type="SUPFAM" id="SSF53613">
    <property type="entry name" value="Ribokinase-like"/>
    <property type="match status" value="1"/>
</dbReference>
<dbReference type="PROSITE" id="PS00583">
    <property type="entry name" value="PFKB_KINASES_1"/>
    <property type="match status" value="1"/>
</dbReference>
<evidence type="ECO:0000256" key="2">
    <source>
        <dbReference type="ARBA" id="ARBA00022679"/>
    </source>
</evidence>
<dbReference type="InterPro" id="IPR002173">
    <property type="entry name" value="Carboh/pur_kinase_PfkB_CS"/>
</dbReference>
<dbReference type="Pfam" id="PF00294">
    <property type="entry name" value="PfkB"/>
    <property type="match status" value="1"/>
</dbReference>
<dbReference type="Proteomes" id="UP001160142">
    <property type="component" value="Unassembled WGS sequence"/>
</dbReference>
<accession>A0ABT6KQ23</accession>
<reference evidence="6 7" key="1">
    <citation type="submission" date="2023-04" db="EMBL/GenBank/DDBJ databases">
        <title>Genome Encyclopedia of Bacteria and Archaea VI: Functional Genomics of Type Strains.</title>
        <authorList>
            <person name="Whitman W."/>
        </authorList>
    </citation>
    <scope>NUCLEOTIDE SEQUENCE [LARGE SCALE GENOMIC DNA]</scope>
    <source>
        <strain evidence="6 7">SG_E_30_P1</strain>
    </source>
</reference>
<evidence type="ECO:0000256" key="1">
    <source>
        <dbReference type="ARBA" id="ARBA00010688"/>
    </source>
</evidence>
<keyword evidence="7" id="KW-1185">Reference proteome</keyword>
<feature type="domain" description="Carbohydrate kinase PfkB" evidence="5">
    <location>
        <begin position="6"/>
        <end position="285"/>
    </location>
</feature>
<dbReference type="RefSeq" id="WP_322134359.1">
    <property type="nucleotide sequence ID" value="NZ_CP085036.1"/>
</dbReference>
<keyword evidence="2 4" id="KW-0808">Transferase</keyword>
<comment type="caution">
    <text evidence="6">The sequence shown here is derived from an EMBL/GenBank/DDBJ whole genome shotgun (WGS) entry which is preliminary data.</text>
</comment>
<dbReference type="InterPro" id="IPR002139">
    <property type="entry name" value="Ribo/fructo_kinase"/>
</dbReference>
<evidence type="ECO:0000256" key="3">
    <source>
        <dbReference type="ARBA" id="ARBA00022777"/>
    </source>
</evidence>
<dbReference type="PRINTS" id="PR00990">
    <property type="entry name" value="RIBOKINASE"/>
</dbReference>
<dbReference type="PANTHER" id="PTHR43320">
    <property type="entry name" value="SUGAR KINASE"/>
    <property type="match status" value="1"/>
</dbReference>
<evidence type="ECO:0000313" key="7">
    <source>
        <dbReference type="Proteomes" id="UP001160142"/>
    </source>
</evidence>
<organism evidence="6 7">
    <name type="scientific">Antiquaquibacter oligotrophicus</name>
    <dbReference type="NCBI Taxonomy" id="2880260"/>
    <lineage>
        <taxon>Bacteria</taxon>
        <taxon>Bacillati</taxon>
        <taxon>Actinomycetota</taxon>
        <taxon>Actinomycetes</taxon>
        <taxon>Micrococcales</taxon>
        <taxon>Microbacteriaceae</taxon>
        <taxon>Antiquaquibacter</taxon>
    </lineage>
</organism>
<dbReference type="GO" id="GO:0016301">
    <property type="term" value="F:kinase activity"/>
    <property type="evidence" value="ECO:0007669"/>
    <property type="project" value="UniProtKB-KW"/>
</dbReference>
<evidence type="ECO:0000259" key="5">
    <source>
        <dbReference type="Pfam" id="PF00294"/>
    </source>
</evidence>